<feature type="transmembrane region" description="Helical" evidence="5">
    <location>
        <begin position="479"/>
        <end position="502"/>
    </location>
</feature>
<dbReference type="CDD" id="cd03784">
    <property type="entry name" value="GT1_Gtf-like"/>
    <property type="match status" value="1"/>
</dbReference>
<organism evidence="6 7">
    <name type="scientific">Drosophila mauritiana</name>
    <name type="common">Fruit fly</name>
    <dbReference type="NCBI Taxonomy" id="7226"/>
    <lineage>
        <taxon>Eukaryota</taxon>
        <taxon>Metazoa</taxon>
        <taxon>Ecdysozoa</taxon>
        <taxon>Arthropoda</taxon>
        <taxon>Hexapoda</taxon>
        <taxon>Insecta</taxon>
        <taxon>Pterygota</taxon>
        <taxon>Neoptera</taxon>
        <taxon>Endopterygota</taxon>
        <taxon>Diptera</taxon>
        <taxon>Brachycera</taxon>
        <taxon>Muscomorpha</taxon>
        <taxon>Ephydroidea</taxon>
        <taxon>Drosophilidae</taxon>
        <taxon>Drosophila</taxon>
        <taxon>Sophophora</taxon>
    </lineage>
</organism>
<name>A0A6P8KEV2_DROMA</name>
<evidence type="ECO:0000256" key="1">
    <source>
        <dbReference type="ARBA" id="ARBA00009995"/>
    </source>
</evidence>
<dbReference type="InterPro" id="IPR002213">
    <property type="entry name" value="UDP_glucos_trans"/>
</dbReference>
<evidence type="ECO:0000256" key="3">
    <source>
        <dbReference type="ARBA" id="ARBA00022679"/>
    </source>
</evidence>
<dbReference type="InterPro" id="IPR050271">
    <property type="entry name" value="UDP-glycosyltransferase"/>
</dbReference>
<dbReference type="Proteomes" id="UP000515162">
    <property type="component" value="Chromosome 3R"/>
</dbReference>
<keyword evidence="5" id="KW-0732">Signal</keyword>
<dbReference type="GO" id="GO:0015020">
    <property type="term" value="F:glucuronosyltransferase activity"/>
    <property type="evidence" value="ECO:0007669"/>
    <property type="project" value="UniProtKB-EC"/>
</dbReference>
<accession>A0A6P8KEV2</accession>
<protein>
    <recommendedName>
        <fullName evidence="5">UDP-glucuronosyltransferase</fullName>
        <ecNumber evidence="5">2.4.1.17</ecNumber>
    </recommendedName>
</protein>
<comment type="subcellular location">
    <subcellularLocation>
        <location evidence="5">Membrane</location>
        <topology evidence="5">Single-pass membrane protein</topology>
    </subcellularLocation>
</comment>
<feature type="signal peptide" evidence="5">
    <location>
        <begin position="1"/>
        <end position="17"/>
    </location>
</feature>
<keyword evidence="2 4" id="KW-0328">Glycosyltransferase</keyword>
<evidence type="ECO:0000256" key="4">
    <source>
        <dbReference type="RuleBase" id="RU003718"/>
    </source>
</evidence>
<dbReference type="PROSITE" id="PS00375">
    <property type="entry name" value="UDPGT"/>
    <property type="match status" value="1"/>
</dbReference>
<evidence type="ECO:0000256" key="2">
    <source>
        <dbReference type="ARBA" id="ARBA00022676"/>
    </source>
</evidence>
<evidence type="ECO:0000313" key="7">
    <source>
        <dbReference type="RefSeq" id="XP_033167398.1"/>
    </source>
</evidence>
<keyword evidence="6" id="KW-1185">Reference proteome</keyword>
<dbReference type="Pfam" id="PF00201">
    <property type="entry name" value="UDPGT"/>
    <property type="match status" value="1"/>
</dbReference>
<dbReference type="GeneID" id="117145745"/>
<proteinExistence type="inferred from homology"/>
<dbReference type="SUPFAM" id="SSF53756">
    <property type="entry name" value="UDP-Glycosyltransferase/glycogen phosphorylase"/>
    <property type="match status" value="1"/>
</dbReference>
<dbReference type="EC" id="2.4.1.17" evidence="5"/>
<dbReference type="RefSeq" id="XP_033167398.1">
    <property type="nucleotide sequence ID" value="XM_033311507.1"/>
</dbReference>
<dbReference type="InterPro" id="IPR035595">
    <property type="entry name" value="UDP_glycos_trans_CS"/>
</dbReference>
<dbReference type="GO" id="GO:0016020">
    <property type="term" value="C:membrane"/>
    <property type="evidence" value="ECO:0007669"/>
    <property type="project" value="UniProtKB-SubCell"/>
</dbReference>
<keyword evidence="5" id="KW-0472">Membrane</keyword>
<dbReference type="CTD" id="43708"/>
<reference evidence="7" key="1">
    <citation type="submission" date="2025-08" db="UniProtKB">
        <authorList>
            <consortium name="RefSeq"/>
        </authorList>
    </citation>
    <scope>IDENTIFICATION</scope>
    <source>
        <strain evidence="7">Mau12</strain>
        <tissue evidence="7">Whole Body</tissue>
    </source>
</reference>
<comment type="similarity">
    <text evidence="1 4">Belongs to the UDP-glycosyltransferase family.</text>
</comment>
<comment type="catalytic activity">
    <reaction evidence="5">
        <text>glucuronate acceptor + UDP-alpha-D-glucuronate = acceptor beta-D-glucuronoside + UDP + H(+)</text>
        <dbReference type="Rhea" id="RHEA:21032"/>
        <dbReference type="ChEBI" id="CHEBI:15378"/>
        <dbReference type="ChEBI" id="CHEBI:58052"/>
        <dbReference type="ChEBI" id="CHEBI:58223"/>
        <dbReference type="ChEBI" id="CHEBI:132367"/>
        <dbReference type="ChEBI" id="CHEBI:132368"/>
        <dbReference type="EC" id="2.4.1.17"/>
    </reaction>
</comment>
<gene>
    <name evidence="7" type="primary">LOC117145745</name>
</gene>
<keyword evidence="3 4" id="KW-0808">Transferase</keyword>
<dbReference type="Gene3D" id="3.40.50.2000">
    <property type="entry name" value="Glycogen Phosphorylase B"/>
    <property type="match status" value="1"/>
</dbReference>
<dbReference type="PANTHER" id="PTHR48043:SF159">
    <property type="entry name" value="EG:EG0003.4 PROTEIN-RELATED"/>
    <property type="match status" value="1"/>
</dbReference>
<sequence length="522" mass="59540">MPPIFLLLCLLPGYLEGARILAVFPLPSPSHYFFALPYLKSLASLGHEITSVSPYPQREPFRNIHDIPVPEVFENFNEVLRIASTPRSIWQSSDFINEYVLNLTKTVLNNEAVRRDILGPQKPHFDLVIMDLWRIDVLSGLAAYFDAPIIGMASYGTDWKIDQLMGNVSPISYLQSPSSRFYDLEAYGQRLSHLVERTISYINYKWRHVRKQETLYRQFFPSIAERKPLSEIFRNFALVLVNQHFTLGPPRPYVPNMIEVGGLHVDQNPEALSAELDQFIQGAGESGVIYFSLGTNVKSKSLSEDRRRVLLETFASLPQRILWKFEDEQLPGKPPNVFISKWFPQQAILAHPNVKLFITHGGLLSTIESIHHGKPMLGLPCLFDQFRNMDHVKQVGLGLVLNIKQMTSEDFSSTIIRLLTNKSFEETARITAARYRDQPMKPMETAIWWTEYVLSHKGAAHMQVAGKDLGFVRYHSLDVFGTFLVGALVILGIVTCLLVMTLRKLLFLVKRVKSEVIKKKIT</sequence>
<keyword evidence="5" id="KW-1133">Transmembrane helix</keyword>
<dbReference type="AlphaFoldDB" id="A0A6P8KEV2"/>
<dbReference type="PANTHER" id="PTHR48043">
    <property type="entry name" value="EG:EG0003.4 PROTEIN-RELATED"/>
    <property type="match status" value="1"/>
</dbReference>
<evidence type="ECO:0000256" key="5">
    <source>
        <dbReference type="RuleBase" id="RU362059"/>
    </source>
</evidence>
<keyword evidence="5" id="KW-0812">Transmembrane</keyword>
<dbReference type="FunFam" id="3.40.50.2000:FF:000021">
    <property type="entry name" value="UDP-glucuronosyltransferase"/>
    <property type="match status" value="1"/>
</dbReference>
<feature type="chain" id="PRO_5028521625" description="UDP-glucuronosyltransferase" evidence="5">
    <location>
        <begin position="18"/>
        <end position="522"/>
    </location>
</feature>
<evidence type="ECO:0000313" key="6">
    <source>
        <dbReference type="Proteomes" id="UP000515162"/>
    </source>
</evidence>